<name>A0A8S1GNN4_9PELO</name>
<evidence type="ECO:0000313" key="3">
    <source>
        <dbReference type="Proteomes" id="UP000835052"/>
    </source>
</evidence>
<dbReference type="OrthoDB" id="5779783at2759"/>
<organism evidence="2 3">
    <name type="scientific">Caenorhabditis auriculariae</name>
    <dbReference type="NCBI Taxonomy" id="2777116"/>
    <lineage>
        <taxon>Eukaryota</taxon>
        <taxon>Metazoa</taxon>
        <taxon>Ecdysozoa</taxon>
        <taxon>Nematoda</taxon>
        <taxon>Chromadorea</taxon>
        <taxon>Rhabditida</taxon>
        <taxon>Rhabditina</taxon>
        <taxon>Rhabditomorpha</taxon>
        <taxon>Rhabditoidea</taxon>
        <taxon>Rhabditidae</taxon>
        <taxon>Peloderinae</taxon>
        <taxon>Caenorhabditis</taxon>
    </lineage>
</organism>
<dbReference type="PANTHER" id="PTHR31967">
    <property type="entry name" value="GROUNDHOG (HEDGEHOG-LIKE FAMILY)-RELATED"/>
    <property type="match status" value="1"/>
</dbReference>
<evidence type="ECO:0000313" key="2">
    <source>
        <dbReference type="EMBL" id="CAD6185197.1"/>
    </source>
</evidence>
<keyword evidence="3" id="KW-1185">Reference proteome</keyword>
<accession>A0A8S1GNN4</accession>
<comment type="caution">
    <text evidence="2">The sequence shown here is derived from an EMBL/GenBank/DDBJ whole genome shotgun (WGS) entry which is preliminary data.</text>
</comment>
<evidence type="ECO:0000259" key="1">
    <source>
        <dbReference type="Pfam" id="PF03407"/>
    </source>
</evidence>
<dbReference type="PANTHER" id="PTHR31967:SF9">
    <property type="entry name" value="NUCLEOTIDE-DIPHOSPHO-SUGAR TRANSFERASE DOMAIN-CONTAINING PROTEIN"/>
    <property type="match status" value="1"/>
</dbReference>
<protein>
    <recommendedName>
        <fullName evidence="1">Nucleotide-diphospho-sugar transferase domain-containing protein</fullName>
    </recommendedName>
</protein>
<dbReference type="AlphaFoldDB" id="A0A8S1GNN4"/>
<reference evidence="2" key="1">
    <citation type="submission" date="2020-10" db="EMBL/GenBank/DDBJ databases">
        <authorList>
            <person name="Kikuchi T."/>
        </authorList>
    </citation>
    <scope>NUCLEOTIDE SEQUENCE</scope>
    <source>
        <strain evidence="2">NKZ352</strain>
    </source>
</reference>
<dbReference type="InterPro" id="IPR005069">
    <property type="entry name" value="Nucl-diP-sugar_transferase"/>
</dbReference>
<dbReference type="EMBL" id="CAJGYM010000002">
    <property type="protein sequence ID" value="CAD6185197.1"/>
    <property type="molecule type" value="Genomic_DNA"/>
</dbReference>
<dbReference type="Pfam" id="PF03407">
    <property type="entry name" value="Nucleotid_trans"/>
    <property type="match status" value="1"/>
</dbReference>
<gene>
    <name evidence="2" type="ORF">CAUJ_LOCUS1116</name>
</gene>
<proteinExistence type="predicted"/>
<dbReference type="Proteomes" id="UP000835052">
    <property type="component" value="Unassembled WGS sequence"/>
</dbReference>
<sequence length="285" mass="33097">MTYNWLCNTQHFDGVHENSLIVTLDKESSSELKKTWPAVRQLNWVVPGLKDAFNYGDGYYQLFYLFRANLARALLHMNKTFWMIQQDTYWDDNLLRMNFSNTHDDIVFDRASENGPLIAGGYYLAKPTTSAREYFKRLSNDISWWYAPDNAYMTSLCEISGIAKCGGLPFSLITNWQWLDSQGEVPPKFIQFDGETKLGGKLEKMRRLGFLFLNEDRRTCNQSAVEAAPKVLHSKISKWNQVASYSHSQFKLYQSIVDSFYSNPVSSWLLNRFVLPYAHYCMLSL</sequence>
<feature type="domain" description="Nucleotide-diphospho-sugar transferase" evidence="1">
    <location>
        <begin position="15"/>
        <end position="205"/>
    </location>
</feature>